<dbReference type="InterPro" id="IPR003591">
    <property type="entry name" value="Leu-rich_rpt_typical-subtyp"/>
</dbReference>
<accession>A0A8B9EDD3</accession>
<feature type="compositionally biased region" description="Basic and acidic residues" evidence="6">
    <location>
        <begin position="89"/>
        <end position="100"/>
    </location>
</feature>
<dbReference type="Ensembl" id="ENSACDT00005022839.1">
    <property type="protein sequence ID" value="ENSACDP00005019077.1"/>
    <property type="gene ID" value="ENSACDG00005013856.1"/>
</dbReference>
<feature type="compositionally biased region" description="Basic and acidic residues" evidence="6">
    <location>
        <begin position="338"/>
        <end position="347"/>
    </location>
</feature>
<evidence type="ECO:0000256" key="7">
    <source>
        <dbReference type="SAM" id="SignalP"/>
    </source>
</evidence>
<evidence type="ECO:0000313" key="10">
    <source>
        <dbReference type="Proteomes" id="UP000694521"/>
    </source>
</evidence>
<dbReference type="Gene3D" id="3.80.10.10">
    <property type="entry name" value="Ribonuclease Inhibitor"/>
    <property type="match status" value="2"/>
</dbReference>
<keyword evidence="10" id="KW-1185">Reference proteome</keyword>
<dbReference type="SUPFAM" id="SSF52058">
    <property type="entry name" value="L domain-like"/>
    <property type="match status" value="1"/>
</dbReference>
<evidence type="ECO:0000313" key="9">
    <source>
        <dbReference type="Ensembl" id="ENSACDP00005019077.1"/>
    </source>
</evidence>
<dbReference type="Pfam" id="PF00560">
    <property type="entry name" value="LRR_1"/>
    <property type="match status" value="1"/>
</dbReference>
<keyword evidence="7" id="KW-0732">Signal</keyword>
<dbReference type="AlphaFoldDB" id="A0A8B9EDD3"/>
<keyword evidence="1" id="KW-0433">Leucine-rich repeat</keyword>
<dbReference type="Proteomes" id="UP000694521">
    <property type="component" value="Unplaced"/>
</dbReference>
<dbReference type="InterPro" id="IPR055414">
    <property type="entry name" value="LRR_R13L4/SHOC2-like"/>
</dbReference>
<evidence type="ECO:0000256" key="3">
    <source>
        <dbReference type="ARBA" id="ARBA00022990"/>
    </source>
</evidence>
<feature type="signal peptide" evidence="7">
    <location>
        <begin position="1"/>
        <end position="33"/>
    </location>
</feature>
<evidence type="ECO:0000256" key="1">
    <source>
        <dbReference type="ARBA" id="ARBA00022614"/>
    </source>
</evidence>
<dbReference type="InterPro" id="IPR032675">
    <property type="entry name" value="LRR_dom_sf"/>
</dbReference>
<feature type="chain" id="PRO_5034886473" description="Ras suppressor protein 1" evidence="7">
    <location>
        <begin position="34"/>
        <end position="359"/>
    </location>
</feature>
<evidence type="ECO:0000259" key="8">
    <source>
        <dbReference type="Pfam" id="PF23598"/>
    </source>
</evidence>
<keyword evidence="3" id="KW-0007">Acetylation</keyword>
<dbReference type="FunFam" id="3.80.10.10:FF:000159">
    <property type="entry name" value="Ras suppressor protein 1"/>
    <property type="match status" value="1"/>
</dbReference>
<dbReference type="InterPro" id="IPR001611">
    <property type="entry name" value="Leu-rich_rpt"/>
</dbReference>
<sequence length="359" mass="40341">MPGLRLLVKAPSRLPPWFQWILLLITLSVDVICNNPAARQRPRASGRTPPARGCRRQDGSALRRAPTPPSPLRNGGGPSAQAMSKSLKKMVEESREKNQPEVDMCDRGVSNMLDVPGLFTLSHITQLVLSHNKLTTVPANIADLRNIEVLNFFNNQIEELPTQISSLQKLKHLNLGMNRLNTLPRGFGSLPALEVLDLTYNNLNENSLPGNFFYLTTLRALYLSDNDFEILPPDIGKLTKLQILSLRDNDLISLPKEIGELTQLKELHIQGNRLTVLPPELGNLDLTGQKQVFKAENNPWVTPIADQFQLGVSHVFEYIRSETYKYLYGRHMQANPEPPKKNNDKSKKISRKPLAAKNK</sequence>
<feature type="domain" description="Disease resistance R13L4/SHOC-2-like LRR" evidence="8">
    <location>
        <begin position="192"/>
        <end position="285"/>
    </location>
</feature>
<evidence type="ECO:0000256" key="2">
    <source>
        <dbReference type="ARBA" id="ARBA00022737"/>
    </source>
</evidence>
<keyword evidence="2" id="KW-0677">Repeat</keyword>
<dbReference type="InterPro" id="IPR050216">
    <property type="entry name" value="LRR_domain-containing"/>
</dbReference>
<dbReference type="PANTHER" id="PTHR48051">
    <property type="match status" value="1"/>
</dbReference>
<name>A0A8B9EDD3_ANSCY</name>
<protein>
    <recommendedName>
        <fullName evidence="5">Ras suppressor protein 1</fullName>
    </recommendedName>
</protein>
<proteinExistence type="predicted"/>
<dbReference type="PANTHER" id="PTHR48051:SF1">
    <property type="entry name" value="RAS SUPPRESSOR PROTEIN 1"/>
    <property type="match status" value="1"/>
</dbReference>
<comment type="function">
    <text evidence="4">Potentially plays a role in the Ras signal transduction pathway. Capable of suppressing v-Ras transformation in vitro.</text>
</comment>
<dbReference type="GO" id="GO:0005737">
    <property type="term" value="C:cytoplasm"/>
    <property type="evidence" value="ECO:0007669"/>
    <property type="project" value="TreeGrafter"/>
</dbReference>
<reference evidence="9" key="2">
    <citation type="submission" date="2025-09" db="UniProtKB">
        <authorList>
            <consortium name="Ensembl"/>
        </authorList>
    </citation>
    <scope>IDENTIFICATION</scope>
</reference>
<dbReference type="FunFam" id="3.80.10.10:FF:000034">
    <property type="entry name" value="Ras suppressor protein 1"/>
    <property type="match status" value="1"/>
</dbReference>
<dbReference type="Pfam" id="PF23598">
    <property type="entry name" value="LRR_14"/>
    <property type="match status" value="1"/>
</dbReference>
<evidence type="ECO:0000256" key="5">
    <source>
        <dbReference type="ARBA" id="ARBA00069437"/>
    </source>
</evidence>
<dbReference type="SMART" id="SM00364">
    <property type="entry name" value="LRR_BAC"/>
    <property type="match status" value="5"/>
</dbReference>
<organism evidence="9 10">
    <name type="scientific">Anser cygnoides</name>
    <name type="common">Swan goose</name>
    <dbReference type="NCBI Taxonomy" id="8845"/>
    <lineage>
        <taxon>Eukaryota</taxon>
        <taxon>Metazoa</taxon>
        <taxon>Chordata</taxon>
        <taxon>Craniata</taxon>
        <taxon>Vertebrata</taxon>
        <taxon>Euteleostomi</taxon>
        <taxon>Archelosauria</taxon>
        <taxon>Archosauria</taxon>
        <taxon>Dinosauria</taxon>
        <taxon>Saurischia</taxon>
        <taxon>Theropoda</taxon>
        <taxon>Coelurosauria</taxon>
        <taxon>Aves</taxon>
        <taxon>Neognathae</taxon>
        <taxon>Galloanserae</taxon>
        <taxon>Anseriformes</taxon>
        <taxon>Anatidae</taxon>
        <taxon>Anserinae</taxon>
        <taxon>Anser</taxon>
    </lineage>
</organism>
<dbReference type="SMART" id="SM00369">
    <property type="entry name" value="LRR_TYP"/>
    <property type="match status" value="7"/>
</dbReference>
<evidence type="ECO:0000256" key="4">
    <source>
        <dbReference type="ARBA" id="ARBA00053823"/>
    </source>
</evidence>
<reference evidence="9" key="1">
    <citation type="submission" date="2025-08" db="UniProtKB">
        <authorList>
            <consortium name="Ensembl"/>
        </authorList>
    </citation>
    <scope>IDENTIFICATION</scope>
</reference>
<dbReference type="GO" id="GO:0007165">
    <property type="term" value="P:signal transduction"/>
    <property type="evidence" value="ECO:0007669"/>
    <property type="project" value="UniProtKB-ARBA"/>
</dbReference>
<evidence type="ECO:0000256" key="6">
    <source>
        <dbReference type="SAM" id="MobiDB-lite"/>
    </source>
</evidence>
<feature type="region of interest" description="Disordered" evidence="6">
    <location>
        <begin position="38"/>
        <end position="100"/>
    </location>
</feature>
<feature type="region of interest" description="Disordered" evidence="6">
    <location>
        <begin position="332"/>
        <end position="359"/>
    </location>
</feature>